<keyword evidence="1" id="KW-0175">Coiled coil</keyword>
<keyword evidence="5" id="KW-1185">Reference proteome</keyword>
<evidence type="ECO:0000313" key="5">
    <source>
        <dbReference type="Proteomes" id="UP000694388"/>
    </source>
</evidence>
<dbReference type="GO" id="GO:0007155">
    <property type="term" value="P:cell adhesion"/>
    <property type="evidence" value="ECO:0007669"/>
    <property type="project" value="InterPro"/>
</dbReference>
<dbReference type="AlphaFoldDB" id="A0A8C4QNK3"/>
<dbReference type="Gene3D" id="1.10.287.950">
    <property type="entry name" value="Methyl-accepting chemotaxis protein"/>
    <property type="match status" value="1"/>
</dbReference>
<dbReference type="Pfam" id="PF06009">
    <property type="entry name" value="Laminin_II"/>
    <property type="match status" value="1"/>
</dbReference>
<accession>A0A8C4QNK3</accession>
<dbReference type="GeneTree" id="ENSGT00940000155362"/>
<proteinExistence type="predicted"/>
<feature type="domain" description="Laminin" evidence="3">
    <location>
        <begin position="54"/>
        <end position="187"/>
    </location>
</feature>
<reference evidence="4" key="1">
    <citation type="submission" date="2025-08" db="UniProtKB">
        <authorList>
            <consortium name="Ensembl"/>
        </authorList>
    </citation>
    <scope>IDENTIFICATION</scope>
</reference>
<evidence type="ECO:0000256" key="1">
    <source>
        <dbReference type="SAM" id="Coils"/>
    </source>
</evidence>
<protein>
    <recommendedName>
        <fullName evidence="3">Laminin domain-containing protein</fullName>
    </recommendedName>
</protein>
<name>A0A8C4QNK3_EPTBU</name>
<evidence type="ECO:0000256" key="2">
    <source>
        <dbReference type="SAM" id="MobiDB-lite"/>
    </source>
</evidence>
<dbReference type="Ensembl" id="ENSEBUT00000018819.1">
    <property type="protein sequence ID" value="ENSEBUP00000018243.1"/>
    <property type="gene ID" value="ENSEBUG00000011383.1"/>
</dbReference>
<organism evidence="4 5">
    <name type="scientific">Eptatretus burgeri</name>
    <name type="common">Inshore hagfish</name>
    <dbReference type="NCBI Taxonomy" id="7764"/>
    <lineage>
        <taxon>Eukaryota</taxon>
        <taxon>Metazoa</taxon>
        <taxon>Chordata</taxon>
        <taxon>Craniata</taxon>
        <taxon>Vertebrata</taxon>
        <taxon>Cyclostomata</taxon>
        <taxon>Myxini</taxon>
        <taxon>Myxiniformes</taxon>
        <taxon>Myxinidae</taxon>
        <taxon>Eptatretinae</taxon>
        <taxon>Eptatretus</taxon>
    </lineage>
</organism>
<sequence>MGDQVGRLQDQIGGLQDNVTQGKNKHKDLSRNLDNVMAMLKTIPSDTGAKIDEAKRSAAVASKAASGLLEQTMDLNEDLVHLQHSYNKLSEDTRKANDAINDAGKDVAEARDKVNQVDDEVNRLLEKLKPIKKLESNLNRNISQLRDLIKQARKQAASIKVSVQSGSGCVRTYHADIKKGTYNMVTLNVRTTVADNLLFYLPSADTKHDVVKRTTFTGCMGEAFLDGKSIGLWNFRTTGGDCSGCVVRYMSSFLCSFYHILLCRSFKSYCVTPF</sequence>
<feature type="coiled-coil region" evidence="1">
    <location>
        <begin position="100"/>
        <end position="155"/>
    </location>
</feature>
<reference evidence="4" key="2">
    <citation type="submission" date="2025-09" db="UniProtKB">
        <authorList>
            <consortium name="Ensembl"/>
        </authorList>
    </citation>
    <scope>IDENTIFICATION</scope>
</reference>
<evidence type="ECO:0000259" key="3">
    <source>
        <dbReference type="Pfam" id="PF06009"/>
    </source>
</evidence>
<evidence type="ECO:0000313" key="4">
    <source>
        <dbReference type="Ensembl" id="ENSEBUP00000018243.1"/>
    </source>
</evidence>
<dbReference type="Gene3D" id="2.60.120.200">
    <property type="match status" value="1"/>
</dbReference>
<dbReference type="Proteomes" id="UP000694388">
    <property type="component" value="Unplaced"/>
</dbReference>
<dbReference type="InterPro" id="IPR010307">
    <property type="entry name" value="Laminin_dom_II"/>
</dbReference>
<feature type="region of interest" description="Disordered" evidence="2">
    <location>
        <begin position="1"/>
        <end position="29"/>
    </location>
</feature>